<keyword evidence="6" id="KW-0949">S-adenosyl-L-methionine</keyword>
<comment type="similarity">
    <text evidence="2">Belongs to the methyltransferase superfamily. HEN1 family.</text>
</comment>
<dbReference type="GO" id="GO:0001510">
    <property type="term" value="P:RNA methylation"/>
    <property type="evidence" value="ECO:0007669"/>
    <property type="project" value="InterPro"/>
</dbReference>
<dbReference type="Proteomes" id="UP001412239">
    <property type="component" value="Unassembled WGS sequence"/>
</dbReference>
<dbReference type="GO" id="GO:0005634">
    <property type="term" value="C:nucleus"/>
    <property type="evidence" value="ECO:0007669"/>
    <property type="project" value="TreeGrafter"/>
</dbReference>
<dbReference type="InterPro" id="IPR029063">
    <property type="entry name" value="SAM-dependent_MTases_sf"/>
</dbReference>
<dbReference type="AlphaFoldDB" id="A0A292Q703"/>
<evidence type="ECO:0000256" key="12">
    <source>
        <dbReference type="ARBA" id="ARBA00048418"/>
    </source>
</evidence>
<protein>
    <recommendedName>
        <fullName evidence="3">Small RNA 2'-O-methyltransferase</fullName>
        <ecNumber evidence="11">2.1.1.386</ecNumber>
    </recommendedName>
</protein>
<evidence type="ECO:0000313" key="13">
    <source>
        <dbReference type="EMBL" id="CUS15509.1"/>
    </source>
</evidence>
<name>A0A292Q703_9PEZI</name>
<accession>A0A292Q703</accession>
<dbReference type="Gene3D" id="3.40.50.150">
    <property type="entry name" value="Vaccinia Virus protein VP39"/>
    <property type="match status" value="1"/>
</dbReference>
<comment type="catalytic activity">
    <reaction evidence="12">
        <text>small RNA 3'-end nucleotide + S-adenosyl-L-methionine = small RNA 3'-end 2'-O-methylnucleotide + S-adenosyl-L-homocysteine + H(+)</text>
        <dbReference type="Rhea" id="RHEA:37887"/>
        <dbReference type="Rhea" id="RHEA-COMP:10415"/>
        <dbReference type="Rhea" id="RHEA-COMP:10416"/>
        <dbReference type="ChEBI" id="CHEBI:15378"/>
        <dbReference type="ChEBI" id="CHEBI:57856"/>
        <dbReference type="ChEBI" id="CHEBI:59789"/>
        <dbReference type="ChEBI" id="CHEBI:74896"/>
        <dbReference type="ChEBI" id="CHEBI:74898"/>
        <dbReference type="EC" id="2.1.1.386"/>
    </reaction>
</comment>
<dbReference type="GO" id="GO:0030422">
    <property type="term" value="P:siRNA processing"/>
    <property type="evidence" value="ECO:0007669"/>
    <property type="project" value="TreeGrafter"/>
</dbReference>
<reference evidence="13" key="1">
    <citation type="submission" date="2015-10" db="EMBL/GenBank/DDBJ databases">
        <authorList>
            <person name="Regsiter A."/>
            <person name="william w."/>
        </authorList>
    </citation>
    <scope>NUCLEOTIDE SEQUENCE</scope>
    <source>
        <strain evidence="13">Montdore</strain>
    </source>
</reference>
<dbReference type="GO" id="GO:0046872">
    <property type="term" value="F:metal ion binding"/>
    <property type="evidence" value="ECO:0007669"/>
    <property type="project" value="UniProtKB-KW"/>
</dbReference>
<dbReference type="GO" id="GO:0003723">
    <property type="term" value="F:RNA binding"/>
    <property type="evidence" value="ECO:0007669"/>
    <property type="project" value="UniProtKB-KW"/>
</dbReference>
<keyword evidence="10" id="KW-0943">RNA-mediated gene silencing</keyword>
<evidence type="ECO:0000256" key="10">
    <source>
        <dbReference type="ARBA" id="ARBA00023158"/>
    </source>
</evidence>
<evidence type="ECO:0000256" key="1">
    <source>
        <dbReference type="ARBA" id="ARBA00001946"/>
    </source>
</evidence>
<proteinExistence type="inferred from homology"/>
<dbReference type="EMBL" id="LN890946">
    <property type="protein sequence ID" value="CUS15509.1"/>
    <property type="molecule type" value="Genomic_DNA"/>
</dbReference>
<dbReference type="EC" id="2.1.1.386" evidence="11"/>
<sequence length="637" mass="72077">MEQEATARKSPTLSPTVGPLPHIVFSPQQYLQRRFAIHSILRKLSTQQHIIGGLQSLLDVGCGSDILLLLSLIPCEDALPIEVLTGIDISDDIKSDLCIESISPGAWTGNTSGEDRWRPLDIVLLYGDFQYLSPYLIPKHDIIVSSEVIEHLDPKPLSLYAGTLLGTMRPKVCIITTPNRDFNPIFSINFPSQGQNEIEFLDSDKPNNSGKFWREGVSYFMRHHDHRFEWTRAEFRTWARNAGQQFGYKVDFTGVGSFGYSMMIENVDEAVVEEYLTKDMSGRVDKPEDADYFELEPARSNLAKRAGRVYGDCTQIAVFTINTDNSNMDCQELCEGVSLKHALKVLPPVGTTTDGIYLAKHVEYPWVDYPYPPGNRDTLVMIQGCLNQFIPTLVYDAWSNPPVAEWDKPRETDIMELGFDDEDPIAKRKRTYDELRNARDHTTRLLQGKNPADLEVLVVPVELKRIWDSDWKLQRAFRFDYHMFTTNFHLGGAPNSNLNDTMSLSTEWDEIVFAGAPHDGDYTVYVSTQGFQIKYGNPQNPVFEPEPDSFPFSDSAEGQPNIWAEFAFTPGIVPKTHDEDERVVLILGKNATVLVAPGDDEDMCGKDILWVTFRKGVVFPPYDDRRFKAHDVGGSLR</sequence>
<organism evidence="13 14">
    <name type="scientific">Tuber aestivum</name>
    <name type="common">summer truffle</name>
    <dbReference type="NCBI Taxonomy" id="59557"/>
    <lineage>
        <taxon>Eukaryota</taxon>
        <taxon>Fungi</taxon>
        <taxon>Dikarya</taxon>
        <taxon>Ascomycota</taxon>
        <taxon>Pezizomycotina</taxon>
        <taxon>Pezizomycetes</taxon>
        <taxon>Pezizales</taxon>
        <taxon>Tuberaceae</taxon>
        <taxon>Tuber</taxon>
    </lineage>
</organism>
<dbReference type="Pfam" id="PF13489">
    <property type="entry name" value="Methyltransf_23"/>
    <property type="match status" value="1"/>
</dbReference>
<dbReference type="GO" id="GO:0090486">
    <property type="term" value="F:small RNA 2'-O-methyltransferase activity"/>
    <property type="evidence" value="ECO:0007669"/>
    <property type="project" value="UniProtKB-EC"/>
</dbReference>
<evidence type="ECO:0000256" key="6">
    <source>
        <dbReference type="ARBA" id="ARBA00022691"/>
    </source>
</evidence>
<keyword evidence="14" id="KW-1185">Reference proteome</keyword>
<keyword evidence="4" id="KW-0489">Methyltransferase</keyword>
<gene>
    <name evidence="13" type="ORF">GSTUAT00000442001</name>
</gene>
<dbReference type="SUPFAM" id="SSF53335">
    <property type="entry name" value="S-adenosyl-L-methionine-dependent methyltransferases"/>
    <property type="match status" value="1"/>
</dbReference>
<dbReference type="PANTHER" id="PTHR21404:SF3">
    <property type="entry name" value="SMALL RNA 2'-O-METHYLTRANSFERASE"/>
    <property type="match status" value="1"/>
</dbReference>
<evidence type="ECO:0000313" key="14">
    <source>
        <dbReference type="Proteomes" id="UP001412239"/>
    </source>
</evidence>
<keyword evidence="5" id="KW-0808">Transferase</keyword>
<evidence type="ECO:0000256" key="5">
    <source>
        <dbReference type="ARBA" id="ARBA00022679"/>
    </source>
</evidence>
<dbReference type="GO" id="GO:0005737">
    <property type="term" value="C:cytoplasm"/>
    <property type="evidence" value="ECO:0007669"/>
    <property type="project" value="TreeGrafter"/>
</dbReference>
<evidence type="ECO:0000256" key="11">
    <source>
        <dbReference type="ARBA" id="ARBA00035025"/>
    </source>
</evidence>
<evidence type="ECO:0000256" key="4">
    <source>
        <dbReference type="ARBA" id="ARBA00022603"/>
    </source>
</evidence>
<keyword evidence="8" id="KW-0460">Magnesium</keyword>
<evidence type="ECO:0000256" key="7">
    <source>
        <dbReference type="ARBA" id="ARBA00022723"/>
    </source>
</evidence>
<evidence type="ECO:0000256" key="8">
    <source>
        <dbReference type="ARBA" id="ARBA00022842"/>
    </source>
</evidence>
<dbReference type="PANTHER" id="PTHR21404">
    <property type="entry name" value="HEN1"/>
    <property type="match status" value="1"/>
</dbReference>
<evidence type="ECO:0000256" key="3">
    <source>
        <dbReference type="ARBA" id="ARBA00021330"/>
    </source>
</evidence>
<keyword evidence="7" id="KW-0479">Metal-binding</keyword>
<evidence type="ECO:0000256" key="2">
    <source>
        <dbReference type="ARBA" id="ARBA00009026"/>
    </source>
</evidence>
<dbReference type="InterPro" id="IPR026610">
    <property type="entry name" value="Hen1"/>
</dbReference>
<keyword evidence="9" id="KW-0694">RNA-binding</keyword>
<evidence type="ECO:0000256" key="9">
    <source>
        <dbReference type="ARBA" id="ARBA00022884"/>
    </source>
</evidence>
<comment type="cofactor">
    <cofactor evidence="1">
        <name>Mg(2+)</name>
        <dbReference type="ChEBI" id="CHEBI:18420"/>
    </cofactor>
</comment>